<proteinExistence type="predicted"/>
<accession>A0ABS0PQC9</accession>
<organism evidence="1 2">
    <name type="scientific">Bradyrhizobium agreste</name>
    <dbReference type="NCBI Taxonomy" id="2751811"/>
    <lineage>
        <taxon>Bacteria</taxon>
        <taxon>Pseudomonadati</taxon>
        <taxon>Pseudomonadota</taxon>
        <taxon>Alphaproteobacteria</taxon>
        <taxon>Hyphomicrobiales</taxon>
        <taxon>Nitrobacteraceae</taxon>
        <taxon>Bradyrhizobium</taxon>
    </lineage>
</organism>
<reference evidence="1 2" key="1">
    <citation type="submission" date="2020-07" db="EMBL/GenBank/DDBJ databases">
        <title>Bradyrhizobium diversity isolated from nodules of indigenous legumes of Western Australia.</title>
        <authorList>
            <person name="Klepa M.S."/>
        </authorList>
    </citation>
    <scope>NUCLEOTIDE SEQUENCE [LARGE SCALE GENOMIC DNA]</scope>
    <source>
        <strain evidence="1 2">CNPSo 4010</strain>
    </source>
</reference>
<dbReference type="Proteomes" id="UP000807370">
    <property type="component" value="Unassembled WGS sequence"/>
</dbReference>
<evidence type="ECO:0008006" key="3">
    <source>
        <dbReference type="Google" id="ProtNLM"/>
    </source>
</evidence>
<dbReference type="EMBL" id="JACCHP010000009">
    <property type="protein sequence ID" value="MBH5399049.1"/>
    <property type="molecule type" value="Genomic_DNA"/>
</dbReference>
<dbReference type="Gene3D" id="1.10.530.10">
    <property type="match status" value="1"/>
</dbReference>
<name>A0ABS0PQC9_9BRAD</name>
<keyword evidence="2" id="KW-1185">Reference proteome</keyword>
<comment type="caution">
    <text evidence="1">The sequence shown here is derived from an EMBL/GenBank/DDBJ whole genome shotgun (WGS) entry which is preliminary data.</text>
</comment>
<dbReference type="RefSeq" id="WP_197960323.1">
    <property type="nucleotide sequence ID" value="NZ_JACCHP010000009.1"/>
</dbReference>
<protein>
    <recommendedName>
        <fullName evidence="3">D-alanyl-D-alanine carboxypeptidase</fullName>
    </recommendedName>
</protein>
<gene>
    <name evidence="1" type="ORF">HZZ13_14880</name>
</gene>
<evidence type="ECO:0000313" key="1">
    <source>
        <dbReference type="EMBL" id="MBH5399049.1"/>
    </source>
</evidence>
<sequence>MPETLMKGDITTPLRKEPRGASSLVEVGEVPLLIFGGEKVKTGAQASVVEQVDDHSVTWIFVEAMGPPDVDKRKGFVNARFLVDEGAGVEVVEAFNPFTTQVSREDFASICYQQATALGTNVAYLYALAFVLSGDQWTATDVKTDDPADAPAIGVYRFTKETWATLIATPEATGIRTDQIKFPAVQCIVAAIVAVKAADLLTATITDRGLNSVDLFLAHLFAGTDGFGAVASARVFQANNIDNTQKANAVLGAIFPNADAATAFFKLNKSIFNATGSATIKQVLERCAAKMAAGFDEVRRFAHEIEPNLFGDGVPAGPNDPLSGGEEFSGTQTVTGIANGMDRRQFLSELKNTALVRKLADMVKGEVGWGAPTDTKFVQAETAFNRAQARDHSLARALWSKADNIDHGYYQGGAHGTYSRPVTAAEFEDFLKNYLPALVAGSNRSEALLGFIATGNASPPVSTQQYAKGTRGGDLPTAIPNHPESYFLEGPFKVPAKKLHGGESIALPVGASGPISAHGEPPEYMDGDTVGSGPVGGKFNVPAGTPISPASEHQTITFSNGKKIDTNKLVAGQFLGFFNDLIEREAPVRDLGCFGERPNNRSQHPRGLAIDWAQTDRDVVAHDVRQWIDSHREVLRKLERRWGISGGENWTDKDTGHFSIEIIFGDAHLRAARAASEND</sequence>
<evidence type="ECO:0000313" key="2">
    <source>
        <dbReference type="Proteomes" id="UP000807370"/>
    </source>
</evidence>